<keyword evidence="1" id="KW-0175">Coiled coil</keyword>
<evidence type="ECO:0000313" key="2">
    <source>
        <dbReference type="EMBL" id="MBD3365027.1"/>
    </source>
</evidence>
<proteinExistence type="predicted"/>
<sequence>MKVMKGVRKIVWVVLAVALMLSYVWMRMVHNKVAEHVVELRQETEILVARLEREKMELNKELLATRLEDKAKAMGLYYPWEDHGSD</sequence>
<dbReference type="Proteomes" id="UP000630660">
    <property type="component" value="Unassembled WGS sequence"/>
</dbReference>
<feature type="coiled-coil region" evidence="1">
    <location>
        <begin position="34"/>
        <end position="68"/>
    </location>
</feature>
<reference evidence="2" key="1">
    <citation type="submission" date="2019-11" db="EMBL/GenBank/DDBJ databases">
        <title>Microbial mats filling the niche in hypersaline microbial mats.</title>
        <authorList>
            <person name="Wong H.L."/>
            <person name="Macleod F.I."/>
            <person name="White R.A. III"/>
            <person name="Burns B.P."/>
        </authorList>
    </citation>
    <scope>NUCLEOTIDE SEQUENCE</scope>
    <source>
        <strain evidence="2">Bin_327</strain>
    </source>
</reference>
<organism evidence="2 3">
    <name type="scientific">candidate division WOR-3 bacterium</name>
    <dbReference type="NCBI Taxonomy" id="2052148"/>
    <lineage>
        <taxon>Bacteria</taxon>
        <taxon>Bacteria division WOR-3</taxon>
    </lineage>
</organism>
<name>A0A9D5KA17_UNCW3</name>
<dbReference type="AlphaFoldDB" id="A0A9D5KA17"/>
<accession>A0A9D5KA17</accession>
<evidence type="ECO:0000313" key="3">
    <source>
        <dbReference type="Proteomes" id="UP000630660"/>
    </source>
</evidence>
<comment type="caution">
    <text evidence="2">The sequence shown here is derived from an EMBL/GenBank/DDBJ whole genome shotgun (WGS) entry which is preliminary data.</text>
</comment>
<gene>
    <name evidence="2" type="ORF">GF359_07410</name>
</gene>
<dbReference type="EMBL" id="WJKJ01000245">
    <property type="protein sequence ID" value="MBD3365027.1"/>
    <property type="molecule type" value="Genomic_DNA"/>
</dbReference>
<evidence type="ECO:0000256" key="1">
    <source>
        <dbReference type="SAM" id="Coils"/>
    </source>
</evidence>
<evidence type="ECO:0008006" key="4">
    <source>
        <dbReference type="Google" id="ProtNLM"/>
    </source>
</evidence>
<protein>
    <recommendedName>
        <fullName evidence="4">Cell division protein FtsL</fullName>
    </recommendedName>
</protein>